<dbReference type="PANTHER" id="PTHR13789">
    <property type="entry name" value="MONOOXYGENASE"/>
    <property type="match status" value="1"/>
</dbReference>
<evidence type="ECO:0000256" key="3">
    <source>
        <dbReference type="ARBA" id="ARBA00022827"/>
    </source>
</evidence>
<evidence type="ECO:0000256" key="1">
    <source>
        <dbReference type="ARBA" id="ARBA00007992"/>
    </source>
</evidence>
<evidence type="ECO:0000259" key="6">
    <source>
        <dbReference type="Pfam" id="PF01494"/>
    </source>
</evidence>
<comment type="similarity">
    <text evidence="1">Belongs to the paxM FAD-dependent monooxygenase family.</text>
</comment>
<dbReference type="SUPFAM" id="SSF51905">
    <property type="entry name" value="FAD/NAD(P)-binding domain"/>
    <property type="match status" value="1"/>
</dbReference>
<protein>
    <submittedName>
        <fullName evidence="7">FAD binding domain-containing protein</fullName>
    </submittedName>
</protein>
<keyword evidence="8" id="KW-1185">Reference proteome</keyword>
<dbReference type="InterPro" id="IPR050493">
    <property type="entry name" value="FAD-dep_Monooxygenase_BioMet"/>
</dbReference>
<evidence type="ECO:0000256" key="2">
    <source>
        <dbReference type="ARBA" id="ARBA00022630"/>
    </source>
</evidence>
<feature type="domain" description="FAD-binding" evidence="6">
    <location>
        <begin position="16"/>
        <end position="366"/>
    </location>
</feature>
<dbReference type="Pfam" id="PF01494">
    <property type="entry name" value="FAD_binding_3"/>
    <property type="match status" value="1"/>
</dbReference>
<dbReference type="PRINTS" id="PR00420">
    <property type="entry name" value="RNGMNOXGNASE"/>
</dbReference>
<keyword evidence="4" id="KW-0560">Oxidoreductase</keyword>
<name>A0ABQ8FTX5_9PEZI</name>
<accession>A0ABQ8FTX5</accession>
<dbReference type="Gene3D" id="3.50.50.60">
    <property type="entry name" value="FAD/NAD(P)-binding domain"/>
    <property type="match status" value="1"/>
</dbReference>
<organism evidence="7 8">
    <name type="scientific">Macrophomina phaseolina</name>
    <dbReference type="NCBI Taxonomy" id="35725"/>
    <lineage>
        <taxon>Eukaryota</taxon>
        <taxon>Fungi</taxon>
        <taxon>Dikarya</taxon>
        <taxon>Ascomycota</taxon>
        <taxon>Pezizomycotina</taxon>
        <taxon>Dothideomycetes</taxon>
        <taxon>Dothideomycetes incertae sedis</taxon>
        <taxon>Botryosphaeriales</taxon>
        <taxon>Botryosphaeriaceae</taxon>
        <taxon>Macrophomina</taxon>
    </lineage>
</organism>
<dbReference type="SUPFAM" id="SSF54373">
    <property type="entry name" value="FAD-linked reductases, C-terminal domain"/>
    <property type="match status" value="1"/>
</dbReference>
<sequence length="439" mass="48580">MAVQCHNTTPHVRLHLLVVGAGLAGLAAAISARLEGHEVTVLEKAAELTEVGAGLQVTPNATRLFKRWGIFEQLEACAAVPETLTVRRYDGTRVLAHEPHFQKLLLNRYGAPFWDLHRADLQAAMVARARALGVRICTGAEVVEIDVERAAATLRNGAVVNGDVILAADGLWSLSRSIFSQRAAGPQPTGDLAYRILLDVQDISDPELVEWIANPSVNFWVGPHSHVVAYSLRRGTLFNLVLLTPDDLPDNVARAPGNLEELKALFGRWDPILTRFLSHVRSVDKWRLMHFPELESWVHPEGKFIMAGDACHPMLPYLAQGANSSLEDGAVLGRLLGKIKSRDELPKVCATYQRLRKHRVSKIVHEAFKQRDAFHMPDGPAQEARDAVFAASLEAEPKSGFPSRWTCPTVQSWLYGYDAVAEADMSWQESRAHTTEEKL</sequence>
<proteinExistence type="inferred from homology"/>
<dbReference type="PANTHER" id="PTHR13789:SF238">
    <property type="entry name" value="PUTATIVE (AFU_ORTHOLOGUE AFUA_2G01680)-RELATED"/>
    <property type="match status" value="1"/>
</dbReference>
<dbReference type="InterPro" id="IPR002938">
    <property type="entry name" value="FAD-bd"/>
</dbReference>
<reference evidence="7 8" key="1">
    <citation type="journal article" date="2021" name="Nat. Commun.">
        <title>Genetic determinants of endophytism in the Arabidopsis root mycobiome.</title>
        <authorList>
            <person name="Mesny F."/>
            <person name="Miyauchi S."/>
            <person name="Thiergart T."/>
            <person name="Pickel B."/>
            <person name="Atanasova L."/>
            <person name="Karlsson M."/>
            <person name="Huettel B."/>
            <person name="Barry K.W."/>
            <person name="Haridas S."/>
            <person name="Chen C."/>
            <person name="Bauer D."/>
            <person name="Andreopoulos W."/>
            <person name="Pangilinan J."/>
            <person name="LaButti K."/>
            <person name="Riley R."/>
            <person name="Lipzen A."/>
            <person name="Clum A."/>
            <person name="Drula E."/>
            <person name="Henrissat B."/>
            <person name="Kohler A."/>
            <person name="Grigoriev I.V."/>
            <person name="Martin F.M."/>
            <person name="Hacquard S."/>
        </authorList>
    </citation>
    <scope>NUCLEOTIDE SEQUENCE [LARGE SCALE GENOMIC DNA]</scope>
    <source>
        <strain evidence="7 8">MPI-SDFR-AT-0080</strain>
    </source>
</reference>
<evidence type="ECO:0000256" key="5">
    <source>
        <dbReference type="ARBA" id="ARBA00023033"/>
    </source>
</evidence>
<keyword evidence="3" id="KW-0274">FAD</keyword>
<dbReference type="EMBL" id="JAGTJR010000055">
    <property type="protein sequence ID" value="KAH7026811.1"/>
    <property type="molecule type" value="Genomic_DNA"/>
</dbReference>
<comment type="caution">
    <text evidence="7">The sequence shown here is derived from an EMBL/GenBank/DDBJ whole genome shotgun (WGS) entry which is preliminary data.</text>
</comment>
<keyword evidence="5" id="KW-0503">Monooxygenase</keyword>
<evidence type="ECO:0000256" key="4">
    <source>
        <dbReference type="ARBA" id="ARBA00023002"/>
    </source>
</evidence>
<gene>
    <name evidence="7" type="ORF">B0J12DRAFT_771493</name>
</gene>
<keyword evidence="2" id="KW-0285">Flavoprotein</keyword>
<dbReference type="Proteomes" id="UP000774617">
    <property type="component" value="Unassembled WGS sequence"/>
</dbReference>
<evidence type="ECO:0000313" key="8">
    <source>
        <dbReference type="Proteomes" id="UP000774617"/>
    </source>
</evidence>
<evidence type="ECO:0000313" key="7">
    <source>
        <dbReference type="EMBL" id="KAH7026811.1"/>
    </source>
</evidence>
<dbReference type="InterPro" id="IPR036188">
    <property type="entry name" value="FAD/NAD-bd_sf"/>
</dbReference>